<dbReference type="InterPro" id="IPR051414">
    <property type="entry name" value="Adenylate-forming_Reductase"/>
</dbReference>
<dbReference type="SUPFAM" id="SSF51735">
    <property type="entry name" value="NAD(P)-binding Rossmann-fold domains"/>
    <property type="match status" value="1"/>
</dbReference>
<dbReference type="Gene3D" id="3.40.50.720">
    <property type="entry name" value="NAD(P)-binding Rossmann-like Domain"/>
    <property type="match status" value="1"/>
</dbReference>
<dbReference type="Gene3D" id="3.40.50.12780">
    <property type="entry name" value="N-terminal domain of ligase-like"/>
    <property type="match status" value="1"/>
</dbReference>
<proteinExistence type="predicted"/>
<dbReference type="InterPro" id="IPR013120">
    <property type="entry name" value="FAR_NAD-bd"/>
</dbReference>
<dbReference type="InterPro" id="IPR042099">
    <property type="entry name" value="ANL_N_sf"/>
</dbReference>
<protein>
    <recommendedName>
        <fullName evidence="4">Thioester reductase (TE) domain-containing protein</fullName>
    </recommendedName>
</protein>
<evidence type="ECO:0000256" key="1">
    <source>
        <dbReference type="ARBA" id="ARBA00022450"/>
    </source>
</evidence>
<dbReference type="PANTHER" id="PTHR43439:SF2">
    <property type="entry name" value="ENZYME, PUTATIVE (JCVI)-RELATED"/>
    <property type="match status" value="1"/>
</dbReference>
<feature type="domain" description="Thioester reductase (TE)" evidence="4">
    <location>
        <begin position="379"/>
        <end position="491"/>
    </location>
</feature>
<evidence type="ECO:0000313" key="5">
    <source>
        <dbReference type="EMBL" id="KJA21774.1"/>
    </source>
</evidence>
<accession>A0A0D2NSF5</accession>
<name>A0A0D2NSF5_HYPSF</name>
<evidence type="ECO:0000259" key="4">
    <source>
        <dbReference type="Pfam" id="PF07993"/>
    </source>
</evidence>
<dbReference type="PANTHER" id="PTHR43439">
    <property type="entry name" value="PHENYLACETATE-COENZYME A LIGASE"/>
    <property type="match status" value="1"/>
</dbReference>
<dbReference type="Pfam" id="PF23562">
    <property type="entry name" value="AMP-binding_C_3"/>
    <property type="match status" value="1"/>
</dbReference>
<dbReference type="InterPro" id="IPR036291">
    <property type="entry name" value="NAD(P)-bd_dom_sf"/>
</dbReference>
<dbReference type="OrthoDB" id="429813at2759"/>
<evidence type="ECO:0000313" key="6">
    <source>
        <dbReference type="Proteomes" id="UP000054270"/>
    </source>
</evidence>
<dbReference type="SUPFAM" id="SSF56801">
    <property type="entry name" value="Acetyl-CoA synthetase-like"/>
    <property type="match status" value="1"/>
</dbReference>
<keyword evidence="1" id="KW-0596">Phosphopantetheine</keyword>
<reference evidence="6" key="1">
    <citation type="submission" date="2014-04" db="EMBL/GenBank/DDBJ databases">
        <title>Evolutionary Origins and Diversification of the Mycorrhizal Mutualists.</title>
        <authorList>
            <consortium name="DOE Joint Genome Institute"/>
            <consortium name="Mycorrhizal Genomics Consortium"/>
            <person name="Kohler A."/>
            <person name="Kuo A."/>
            <person name="Nagy L.G."/>
            <person name="Floudas D."/>
            <person name="Copeland A."/>
            <person name="Barry K.W."/>
            <person name="Cichocki N."/>
            <person name="Veneault-Fourrey C."/>
            <person name="LaButti K."/>
            <person name="Lindquist E.A."/>
            <person name="Lipzen A."/>
            <person name="Lundell T."/>
            <person name="Morin E."/>
            <person name="Murat C."/>
            <person name="Riley R."/>
            <person name="Ohm R."/>
            <person name="Sun H."/>
            <person name="Tunlid A."/>
            <person name="Henrissat B."/>
            <person name="Grigoriev I.V."/>
            <person name="Hibbett D.S."/>
            <person name="Martin F."/>
        </authorList>
    </citation>
    <scope>NUCLEOTIDE SEQUENCE [LARGE SCALE GENOMIC DNA]</scope>
    <source>
        <strain evidence="6">FD-334 SS-4</strain>
    </source>
</reference>
<dbReference type="Proteomes" id="UP000054270">
    <property type="component" value="Unassembled WGS sequence"/>
</dbReference>
<evidence type="ECO:0000256" key="2">
    <source>
        <dbReference type="ARBA" id="ARBA00022553"/>
    </source>
</evidence>
<dbReference type="AlphaFoldDB" id="A0A0D2NSF5"/>
<keyword evidence="6" id="KW-1185">Reference proteome</keyword>
<dbReference type="Pfam" id="PF07993">
    <property type="entry name" value="NAD_binding_4"/>
    <property type="match status" value="1"/>
</dbReference>
<feature type="compositionally biased region" description="Basic and acidic residues" evidence="3">
    <location>
        <begin position="555"/>
        <end position="571"/>
    </location>
</feature>
<sequence>MLPSPDSILEHLKRSQSNCMMAIPALLQIWAQDPKVVALLASIEFVAYSGGAVPTKLGNFMADVGVYITPVYGATEFDVSVHWSSQGDGVMADLWIQHPTKPVGRKDDVIVHTSGEKTVPAPMENILLSHPHCVVTHPTRRHADAFLQYHGRDRAGVLVELKPAHAVDTADPAAFATARDALLSAVAEADAAAPAFSRIFKETILIAARGKPLPRAGKGTVMRKTALTAYADVEDPAKVEVSSGRVFDTSDDLFDQGMVSLSATILLRRIIDALQSKNAIRAMRFTQAVVYDKPSISKLAVFLAGVVTYAQTSASWKNTKTNAVEAMITKYSPGLSVPLTTGMIPEPSSDETVVLLTGSTGSLGTQIFEPLLKDTRTVRLVFLDGNAALEKLGVQDGACDEVRHTVTSVIHNAWRVDFNFALAFFEGNVRGTRNLMDLARAADHAHALRFLFSSSISSAFSWDMSRGARPDAVLEDARHVVGTGYGESKSVERILAQSGLQATSRRGESDRTISSASPELICAFLCPADEGRLLVADGRRSADVARRRLSARTARGAERRAPASRRMERHVCGRQQPRTRRGPGGSEATPLVPFRTWVTRLEEAAADATSETLVDIPAIKLLDFFRCAADTGVDATEEAEAGGLPAFETSKAQDVSETLRLLLSIGTEDARRWVRYWKSNLNGFIRLPC</sequence>
<evidence type="ECO:0000256" key="3">
    <source>
        <dbReference type="SAM" id="MobiDB-lite"/>
    </source>
</evidence>
<gene>
    <name evidence="5" type="ORF">HYPSUDRAFT_216112</name>
</gene>
<keyword evidence="2" id="KW-0597">Phosphoprotein</keyword>
<feature type="region of interest" description="Disordered" evidence="3">
    <location>
        <begin position="551"/>
        <end position="589"/>
    </location>
</feature>
<organism evidence="5 6">
    <name type="scientific">Hypholoma sublateritium (strain FD-334 SS-4)</name>
    <dbReference type="NCBI Taxonomy" id="945553"/>
    <lineage>
        <taxon>Eukaryota</taxon>
        <taxon>Fungi</taxon>
        <taxon>Dikarya</taxon>
        <taxon>Basidiomycota</taxon>
        <taxon>Agaricomycotina</taxon>
        <taxon>Agaricomycetes</taxon>
        <taxon>Agaricomycetidae</taxon>
        <taxon>Agaricales</taxon>
        <taxon>Agaricineae</taxon>
        <taxon>Strophariaceae</taxon>
        <taxon>Hypholoma</taxon>
    </lineage>
</organism>
<dbReference type="EMBL" id="KN817555">
    <property type="protein sequence ID" value="KJA21774.1"/>
    <property type="molecule type" value="Genomic_DNA"/>
</dbReference>